<proteinExistence type="predicted"/>
<organism evidence="2 3">
    <name type="scientific">Lentisphaera araneosa HTCC2155</name>
    <dbReference type="NCBI Taxonomy" id="313628"/>
    <lineage>
        <taxon>Bacteria</taxon>
        <taxon>Pseudomonadati</taxon>
        <taxon>Lentisphaerota</taxon>
        <taxon>Lentisphaeria</taxon>
        <taxon>Lentisphaerales</taxon>
        <taxon>Lentisphaeraceae</taxon>
        <taxon>Lentisphaera</taxon>
    </lineage>
</organism>
<reference evidence="2 3" key="1">
    <citation type="journal article" date="2010" name="J. Bacteriol.">
        <title>Genome sequence of Lentisphaera araneosa HTCC2155T, the type species of the order Lentisphaerales in the phylum Lentisphaerae.</title>
        <authorList>
            <person name="Thrash J.C."/>
            <person name="Cho J.C."/>
            <person name="Vergin K.L."/>
            <person name="Morris R.M."/>
            <person name="Giovannoni S.J."/>
        </authorList>
    </citation>
    <scope>NUCLEOTIDE SEQUENCE [LARGE SCALE GENOMIC DNA]</scope>
    <source>
        <strain evidence="2 3">HTCC2155</strain>
    </source>
</reference>
<dbReference type="EMBL" id="ABCK01000037">
    <property type="protein sequence ID" value="EDM25084.1"/>
    <property type="molecule type" value="Genomic_DNA"/>
</dbReference>
<feature type="compositionally biased region" description="Polar residues" evidence="1">
    <location>
        <begin position="20"/>
        <end position="31"/>
    </location>
</feature>
<feature type="region of interest" description="Disordered" evidence="1">
    <location>
        <begin position="1"/>
        <end position="31"/>
    </location>
</feature>
<feature type="non-terminal residue" evidence="2">
    <location>
        <position position="1"/>
    </location>
</feature>
<sequence>RTKGDIRTSKKPRLFKEQRQTQGKDQQTIEN</sequence>
<name>A6DTI0_9BACT</name>
<comment type="caution">
    <text evidence="2">The sequence shown here is derived from an EMBL/GenBank/DDBJ whole genome shotgun (WGS) entry which is preliminary data.</text>
</comment>
<accession>A6DTI0</accession>
<evidence type="ECO:0000313" key="2">
    <source>
        <dbReference type="EMBL" id="EDM25084.1"/>
    </source>
</evidence>
<gene>
    <name evidence="2" type="ORF">LNTAR_10106</name>
</gene>
<feature type="compositionally biased region" description="Basic and acidic residues" evidence="1">
    <location>
        <begin position="1"/>
        <end position="19"/>
    </location>
</feature>
<protein>
    <submittedName>
        <fullName evidence="2">Uncharacterized protein</fullName>
    </submittedName>
</protein>
<dbReference type="AlphaFoldDB" id="A6DTI0"/>
<evidence type="ECO:0000256" key="1">
    <source>
        <dbReference type="SAM" id="MobiDB-lite"/>
    </source>
</evidence>
<evidence type="ECO:0000313" key="3">
    <source>
        <dbReference type="Proteomes" id="UP000004947"/>
    </source>
</evidence>
<dbReference type="Proteomes" id="UP000004947">
    <property type="component" value="Unassembled WGS sequence"/>
</dbReference>
<keyword evidence="3" id="KW-1185">Reference proteome</keyword>